<evidence type="ECO:0000313" key="2">
    <source>
        <dbReference type="EMBL" id="KAF2269115.1"/>
    </source>
</evidence>
<reference evidence="3" key="1">
    <citation type="journal article" date="2020" name="Stud. Mycol.">
        <title>101 Dothideomycetes genomes: A test case for predicting lifestyles and emergence of pathogens.</title>
        <authorList>
            <person name="Haridas S."/>
            <person name="Albert R."/>
            <person name="Binder M."/>
            <person name="Bloem J."/>
            <person name="LaButti K."/>
            <person name="Salamov A."/>
            <person name="Andreopoulos B."/>
            <person name="Baker S."/>
            <person name="Barry K."/>
            <person name="Bills G."/>
            <person name="Bluhm B."/>
            <person name="Cannon C."/>
            <person name="Castanera R."/>
            <person name="Culley D."/>
            <person name="Daum C."/>
            <person name="Ezra D."/>
            <person name="Gonzalez J."/>
            <person name="Henrissat B."/>
            <person name="Kuo A."/>
            <person name="Liang C."/>
            <person name="Lipzen A."/>
            <person name="Lutzoni F."/>
            <person name="Magnuson J."/>
            <person name="Mondo S."/>
            <person name="Nolan M."/>
            <person name="Ohm R."/>
            <person name="Pangilinan J."/>
            <person name="Park H.-J."/>
            <person name="Ramirez L."/>
            <person name="Alfaro M."/>
            <person name="Sun H."/>
            <person name="Tritt A."/>
            <person name="Yoshinaga Y."/>
            <person name="Zwiers L.-H."/>
            <person name="Turgeon B."/>
            <person name="Goodwin S."/>
            <person name="Spatafora J."/>
            <person name="Crous P."/>
            <person name="Grigoriev I."/>
        </authorList>
    </citation>
    <scope>NUCLEOTIDE SEQUENCE [LARGE SCALE GENOMIC DNA]</scope>
    <source>
        <strain evidence="3">CBS 304.66</strain>
    </source>
</reference>
<feature type="transmembrane region" description="Helical" evidence="1">
    <location>
        <begin position="25"/>
        <end position="46"/>
    </location>
</feature>
<protein>
    <submittedName>
        <fullName evidence="2">Uncharacterized protein</fullName>
    </submittedName>
</protein>
<proteinExistence type="predicted"/>
<dbReference type="OrthoDB" id="3870692at2759"/>
<evidence type="ECO:0000313" key="3">
    <source>
        <dbReference type="Proteomes" id="UP000800093"/>
    </source>
</evidence>
<feature type="transmembrane region" description="Helical" evidence="1">
    <location>
        <begin position="169"/>
        <end position="189"/>
    </location>
</feature>
<feature type="transmembrane region" description="Helical" evidence="1">
    <location>
        <begin position="58"/>
        <end position="81"/>
    </location>
</feature>
<evidence type="ECO:0000256" key="1">
    <source>
        <dbReference type="SAM" id="Phobius"/>
    </source>
</evidence>
<dbReference type="Proteomes" id="UP000800093">
    <property type="component" value="Unassembled WGS sequence"/>
</dbReference>
<keyword evidence="3" id="KW-1185">Reference proteome</keyword>
<keyword evidence="1" id="KW-0472">Membrane</keyword>
<organism evidence="2 3">
    <name type="scientific">Lojkania enalia</name>
    <dbReference type="NCBI Taxonomy" id="147567"/>
    <lineage>
        <taxon>Eukaryota</taxon>
        <taxon>Fungi</taxon>
        <taxon>Dikarya</taxon>
        <taxon>Ascomycota</taxon>
        <taxon>Pezizomycotina</taxon>
        <taxon>Dothideomycetes</taxon>
        <taxon>Pleosporomycetidae</taxon>
        <taxon>Pleosporales</taxon>
        <taxon>Pleosporales incertae sedis</taxon>
        <taxon>Lojkania</taxon>
    </lineage>
</organism>
<name>A0A9P4N9L4_9PLEO</name>
<dbReference type="AlphaFoldDB" id="A0A9P4N9L4"/>
<feature type="transmembrane region" description="Helical" evidence="1">
    <location>
        <begin position="135"/>
        <end position="157"/>
    </location>
</feature>
<accession>A0A9P4N9L4</accession>
<dbReference type="EMBL" id="ML986583">
    <property type="protein sequence ID" value="KAF2269115.1"/>
    <property type="molecule type" value="Genomic_DNA"/>
</dbReference>
<keyword evidence="1" id="KW-0812">Transmembrane</keyword>
<sequence length="321" mass="35782">MVFLLLQLHNMSRIRNRLPYQSHPLYKLRLTMIFAVLAGFVFNLITISNSSYTGTGPFIISLILLFLSLVLVLYDIFTWAINKGLALVIRTSLSLPPTPPHTNMNINRTSLPPLAATSQLGYPKDNGYKWPSTKLVVLDFILAVFLQWLFWAEFAYLPFSGYYSESKILGAYADLANLVVSVLHAVVWWKEVMARKKQAWRKEVEVGEGTPCERCGYICEGMEQDGEEDKSSGGHEGASVLESLTKGKVILPKWARDPDVRDMESETGKGNVESLLVTPEESCTEIGGPSGYGTLEKSVCSVPETVVKKKEKGKKRLVEVA</sequence>
<keyword evidence="1" id="KW-1133">Transmembrane helix</keyword>
<gene>
    <name evidence="2" type="ORF">CC78DRAFT_564868</name>
</gene>
<comment type="caution">
    <text evidence="2">The sequence shown here is derived from an EMBL/GenBank/DDBJ whole genome shotgun (WGS) entry which is preliminary data.</text>
</comment>